<evidence type="ECO:0000313" key="2">
    <source>
        <dbReference type="Proteomes" id="UP001458880"/>
    </source>
</evidence>
<name>A0AAW1ISC5_POPJA</name>
<comment type="caution">
    <text evidence="1">The sequence shown here is derived from an EMBL/GenBank/DDBJ whole genome shotgun (WGS) entry which is preliminary data.</text>
</comment>
<reference evidence="1 2" key="1">
    <citation type="journal article" date="2024" name="BMC Genomics">
        <title>De novo assembly and annotation of Popillia japonica's genome with initial clues to its potential as an invasive pest.</title>
        <authorList>
            <person name="Cucini C."/>
            <person name="Boschi S."/>
            <person name="Funari R."/>
            <person name="Cardaioli E."/>
            <person name="Iannotti N."/>
            <person name="Marturano G."/>
            <person name="Paoli F."/>
            <person name="Bruttini M."/>
            <person name="Carapelli A."/>
            <person name="Frati F."/>
            <person name="Nardi F."/>
        </authorList>
    </citation>
    <scope>NUCLEOTIDE SEQUENCE [LARGE SCALE GENOMIC DNA]</scope>
    <source>
        <strain evidence="1">DMR45628</strain>
    </source>
</reference>
<dbReference type="PANTHER" id="PTHR45749:SF23">
    <property type="entry name" value="ZINC FINGER MYM-TYPE PROTEIN 1-LIKE"/>
    <property type="match status" value="1"/>
</dbReference>
<accession>A0AAW1ISC5</accession>
<dbReference type="AlphaFoldDB" id="A0AAW1ISC5"/>
<dbReference type="Proteomes" id="UP001458880">
    <property type="component" value="Unassembled WGS sequence"/>
</dbReference>
<proteinExistence type="predicted"/>
<keyword evidence="2" id="KW-1185">Reference proteome</keyword>
<gene>
    <name evidence="1" type="ORF">QE152_g34915</name>
</gene>
<dbReference type="EMBL" id="JASPKY010000567">
    <property type="protein sequence ID" value="KAK9692785.1"/>
    <property type="molecule type" value="Genomic_DNA"/>
</dbReference>
<dbReference type="InterPro" id="IPR012337">
    <property type="entry name" value="RNaseH-like_sf"/>
</dbReference>
<evidence type="ECO:0000313" key="1">
    <source>
        <dbReference type="EMBL" id="KAK9692785.1"/>
    </source>
</evidence>
<dbReference type="PANTHER" id="PTHR45749">
    <property type="match status" value="1"/>
</dbReference>
<sequence>MFQTAEDNLMTAQPTWQAYTTAYKLKGKSPLADYVPCSAHSFNLVGECVAENSQEACSFFSLLQELYNFFAASTQRWKHLQTHFTVKSLSTTRWSARADACKSLRESWNGIHGALVSIEIAAQRKRTVICEAKSSRMKMERLETALLTVLWGFLLNHMNSTNKKL</sequence>
<dbReference type="SUPFAM" id="SSF53098">
    <property type="entry name" value="Ribonuclease H-like"/>
    <property type="match status" value="1"/>
</dbReference>
<protein>
    <submittedName>
        <fullName evidence="1">Uncharacterized protein</fullName>
    </submittedName>
</protein>
<organism evidence="1 2">
    <name type="scientific">Popillia japonica</name>
    <name type="common">Japanese beetle</name>
    <dbReference type="NCBI Taxonomy" id="7064"/>
    <lineage>
        <taxon>Eukaryota</taxon>
        <taxon>Metazoa</taxon>
        <taxon>Ecdysozoa</taxon>
        <taxon>Arthropoda</taxon>
        <taxon>Hexapoda</taxon>
        <taxon>Insecta</taxon>
        <taxon>Pterygota</taxon>
        <taxon>Neoptera</taxon>
        <taxon>Endopterygota</taxon>
        <taxon>Coleoptera</taxon>
        <taxon>Polyphaga</taxon>
        <taxon>Scarabaeiformia</taxon>
        <taxon>Scarabaeidae</taxon>
        <taxon>Rutelinae</taxon>
        <taxon>Popillia</taxon>
    </lineage>
</organism>